<dbReference type="AlphaFoldDB" id="A0A438LZH4"/>
<comment type="catalytic activity">
    <reaction evidence="1 8">
        <text>dTDP-alpha-D-glucose = dTDP-4-dehydro-6-deoxy-alpha-D-glucose + H2O</text>
        <dbReference type="Rhea" id="RHEA:17221"/>
        <dbReference type="ChEBI" id="CHEBI:15377"/>
        <dbReference type="ChEBI" id="CHEBI:57477"/>
        <dbReference type="ChEBI" id="CHEBI:57649"/>
        <dbReference type="EC" id="4.2.1.46"/>
    </reaction>
</comment>
<evidence type="ECO:0000256" key="1">
    <source>
        <dbReference type="ARBA" id="ARBA00001539"/>
    </source>
</evidence>
<evidence type="ECO:0000256" key="3">
    <source>
        <dbReference type="ARBA" id="ARBA00008178"/>
    </source>
</evidence>
<dbReference type="InterPro" id="IPR036291">
    <property type="entry name" value="NAD(P)-bd_dom_sf"/>
</dbReference>
<dbReference type="InterPro" id="IPR005888">
    <property type="entry name" value="dTDP_Gluc_deHydtase"/>
</dbReference>
<dbReference type="Proteomes" id="UP000284824">
    <property type="component" value="Unassembled WGS sequence"/>
</dbReference>
<keyword evidence="6" id="KW-0520">NAD</keyword>
<comment type="caution">
    <text evidence="10">The sequence shown here is derived from an EMBL/GenBank/DDBJ whole genome shotgun (WGS) entry which is preliminary data.</text>
</comment>
<evidence type="ECO:0000256" key="2">
    <source>
        <dbReference type="ARBA" id="ARBA00001911"/>
    </source>
</evidence>
<protein>
    <recommendedName>
        <fullName evidence="5 8">dTDP-glucose 4,6-dehydratase</fullName>
        <ecNumber evidence="4 8">4.2.1.46</ecNumber>
    </recommendedName>
</protein>
<dbReference type="RefSeq" id="WP_127931345.1">
    <property type="nucleotide sequence ID" value="NZ_SAUN01000001.1"/>
</dbReference>
<name>A0A438LZH4_9ACTN</name>
<evidence type="ECO:0000313" key="10">
    <source>
        <dbReference type="EMBL" id="RVX38757.1"/>
    </source>
</evidence>
<evidence type="ECO:0000256" key="6">
    <source>
        <dbReference type="ARBA" id="ARBA00023027"/>
    </source>
</evidence>
<organism evidence="10 11">
    <name type="scientific">Nonomuraea polychroma</name>
    <dbReference type="NCBI Taxonomy" id="46176"/>
    <lineage>
        <taxon>Bacteria</taxon>
        <taxon>Bacillati</taxon>
        <taxon>Actinomycetota</taxon>
        <taxon>Actinomycetes</taxon>
        <taxon>Streptosporangiales</taxon>
        <taxon>Streptosporangiaceae</taxon>
        <taxon>Nonomuraea</taxon>
    </lineage>
</organism>
<dbReference type="Pfam" id="PF16363">
    <property type="entry name" value="GDP_Man_Dehyd"/>
    <property type="match status" value="1"/>
</dbReference>
<dbReference type="NCBIfam" id="TIGR01181">
    <property type="entry name" value="dTDP_gluc_dehyt"/>
    <property type="match status" value="1"/>
</dbReference>
<evidence type="ECO:0000256" key="7">
    <source>
        <dbReference type="ARBA" id="ARBA00023239"/>
    </source>
</evidence>
<comment type="similarity">
    <text evidence="3 8">Belongs to the NAD(P)-dependent epimerase/dehydratase family. dTDP-glucose dehydratase subfamily.</text>
</comment>
<evidence type="ECO:0000256" key="4">
    <source>
        <dbReference type="ARBA" id="ARBA00011990"/>
    </source>
</evidence>
<sequence>MRIFVTGGAGFIGSHYVRGLLDGDALDVSVTVLDKMTYAGNAANLPDAHPRLTVLRGDVCDGQLLLEILPGHDAVVHFAAESHVDRSLMSGTPFVTTNVLGTQTLLEACRQTGVERIVHVSTDEVYGSVSQGSRAEDALLLPNSPYAASKAASDLIARAYWRSHDLNISITRCSNNYGPYQLVEKAIPLFVTNLLDGLEVPLYGDGYQVREWLHVTDHCRALDLVLHQGRAGEIYNISAGVELTNRELVSRLLELCGAGWDRVRHVTDRKAHDQRYSVDTTKIQEELGFTAQVPFDEGLAGVVAWYRDNRAWWEPLRKHRVGLTGAR</sequence>
<dbReference type="GO" id="GO:0008460">
    <property type="term" value="F:dTDP-glucose 4,6-dehydratase activity"/>
    <property type="evidence" value="ECO:0007669"/>
    <property type="project" value="UniProtKB-EC"/>
</dbReference>
<evidence type="ECO:0000313" key="11">
    <source>
        <dbReference type="Proteomes" id="UP000284824"/>
    </source>
</evidence>
<dbReference type="SUPFAM" id="SSF51735">
    <property type="entry name" value="NAD(P)-binding Rossmann-fold domains"/>
    <property type="match status" value="1"/>
</dbReference>
<dbReference type="OrthoDB" id="3505012at2"/>
<evidence type="ECO:0000256" key="5">
    <source>
        <dbReference type="ARBA" id="ARBA00016977"/>
    </source>
</evidence>
<dbReference type="EMBL" id="SAUN01000001">
    <property type="protein sequence ID" value="RVX38757.1"/>
    <property type="molecule type" value="Genomic_DNA"/>
</dbReference>
<dbReference type="GO" id="GO:0009225">
    <property type="term" value="P:nucleotide-sugar metabolic process"/>
    <property type="evidence" value="ECO:0007669"/>
    <property type="project" value="InterPro"/>
</dbReference>
<evidence type="ECO:0000259" key="9">
    <source>
        <dbReference type="Pfam" id="PF16363"/>
    </source>
</evidence>
<keyword evidence="11" id="KW-1185">Reference proteome</keyword>
<dbReference type="Gene3D" id="3.90.25.10">
    <property type="entry name" value="UDP-galactose 4-epimerase, domain 1"/>
    <property type="match status" value="1"/>
</dbReference>
<reference evidence="10 11" key="1">
    <citation type="submission" date="2019-01" db="EMBL/GenBank/DDBJ databases">
        <title>Sequencing the genomes of 1000 actinobacteria strains.</title>
        <authorList>
            <person name="Klenk H.-P."/>
        </authorList>
    </citation>
    <scope>NUCLEOTIDE SEQUENCE [LARGE SCALE GENOMIC DNA]</scope>
    <source>
        <strain evidence="10 11">DSM 43925</strain>
    </source>
</reference>
<feature type="domain" description="NAD(P)-binding" evidence="9">
    <location>
        <begin position="4"/>
        <end position="300"/>
    </location>
</feature>
<keyword evidence="7 8" id="KW-0456">Lyase</keyword>
<dbReference type="PANTHER" id="PTHR43000">
    <property type="entry name" value="DTDP-D-GLUCOSE 4,6-DEHYDRATASE-RELATED"/>
    <property type="match status" value="1"/>
</dbReference>
<evidence type="ECO:0000256" key="8">
    <source>
        <dbReference type="RuleBase" id="RU004473"/>
    </source>
</evidence>
<dbReference type="CDD" id="cd05246">
    <property type="entry name" value="dTDP_GD_SDR_e"/>
    <property type="match status" value="1"/>
</dbReference>
<dbReference type="EC" id="4.2.1.46" evidence="4 8"/>
<accession>A0A438LZH4</accession>
<dbReference type="InterPro" id="IPR016040">
    <property type="entry name" value="NAD(P)-bd_dom"/>
</dbReference>
<dbReference type="Gene3D" id="3.40.50.720">
    <property type="entry name" value="NAD(P)-binding Rossmann-like Domain"/>
    <property type="match status" value="1"/>
</dbReference>
<proteinExistence type="inferred from homology"/>
<gene>
    <name evidence="10" type="ORF">EDD27_1081</name>
</gene>
<comment type="cofactor">
    <cofactor evidence="2 8">
        <name>NAD(+)</name>
        <dbReference type="ChEBI" id="CHEBI:57540"/>
    </cofactor>
</comment>